<dbReference type="SUPFAM" id="SSF52540">
    <property type="entry name" value="P-loop containing nucleoside triphosphate hydrolases"/>
    <property type="match status" value="1"/>
</dbReference>
<dbReference type="OMA" id="DECIMAN"/>
<feature type="non-terminal residue" evidence="4">
    <location>
        <position position="603"/>
    </location>
</feature>
<dbReference type="PANTHER" id="PTHR10492:SF57">
    <property type="entry name" value="ATP-DEPENDENT DNA HELICASE"/>
    <property type="match status" value="1"/>
</dbReference>
<dbReference type="AlphaFoldDB" id="A0A087UEH1"/>
<evidence type="ECO:0000259" key="3">
    <source>
        <dbReference type="Pfam" id="PF14214"/>
    </source>
</evidence>
<dbReference type="InterPro" id="IPR025476">
    <property type="entry name" value="Helitron_helicase-like"/>
</dbReference>
<dbReference type="InterPro" id="IPR010285">
    <property type="entry name" value="DNA_helicase_pif1-like_DEAD"/>
</dbReference>
<keyword evidence="1" id="KW-0067">ATP-binding</keyword>
<gene>
    <name evidence="4" type="ORF">X975_25623</name>
</gene>
<keyword evidence="1" id="KW-0233">DNA recombination</keyword>
<organism evidence="4 5">
    <name type="scientific">Stegodyphus mimosarum</name>
    <name type="common">African social velvet spider</name>
    <dbReference type="NCBI Taxonomy" id="407821"/>
    <lineage>
        <taxon>Eukaryota</taxon>
        <taxon>Metazoa</taxon>
        <taxon>Ecdysozoa</taxon>
        <taxon>Arthropoda</taxon>
        <taxon>Chelicerata</taxon>
        <taxon>Arachnida</taxon>
        <taxon>Araneae</taxon>
        <taxon>Araneomorphae</taxon>
        <taxon>Entelegynae</taxon>
        <taxon>Eresoidea</taxon>
        <taxon>Eresidae</taxon>
        <taxon>Stegodyphus</taxon>
    </lineage>
</organism>
<keyword evidence="1" id="KW-0378">Hydrolase</keyword>
<feature type="domain" description="DNA helicase Pif1-like DEAD-box helicase" evidence="2">
    <location>
        <begin position="447"/>
        <end position="594"/>
    </location>
</feature>
<comment type="similarity">
    <text evidence="1">Belongs to the helicase family.</text>
</comment>
<dbReference type="GO" id="GO:0005524">
    <property type="term" value="F:ATP binding"/>
    <property type="evidence" value="ECO:0007669"/>
    <property type="project" value="UniProtKB-KW"/>
</dbReference>
<feature type="domain" description="Helitron helicase-like" evidence="3">
    <location>
        <begin position="3"/>
        <end position="83"/>
    </location>
</feature>
<dbReference type="Gene3D" id="3.40.50.300">
    <property type="entry name" value="P-loop containing nucleotide triphosphate hydrolases"/>
    <property type="match status" value="1"/>
</dbReference>
<reference evidence="4 5" key="1">
    <citation type="submission" date="2013-11" db="EMBL/GenBank/DDBJ databases">
        <title>Genome sequencing of Stegodyphus mimosarum.</title>
        <authorList>
            <person name="Bechsgaard J."/>
        </authorList>
    </citation>
    <scope>NUCLEOTIDE SEQUENCE [LARGE SCALE GENOMIC DNA]</scope>
</reference>
<keyword evidence="5" id="KW-1185">Reference proteome</keyword>
<protein>
    <recommendedName>
        <fullName evidence="1">ATP-dependent DNA helicase</fullName>
        <ecNumber evidence="1">5.6.2.3</ecNumber>
    </recommendedName>
</protein>
<proteinExistence type="inferred from homology"/>
<evidence type="ECO:0000259" key="2">
    <source>
        <dbReference type="Pfam" id="PF05970"/>
    </source>
</evidence>
<dbReference type="GO" id="GO:0006310">
    <property type="term" value="P:DNA recombination"/>
    <property type="evidence" value="ECO:0007669"/>
    <property type="project" value="UniProtKB-KW"/>
</dbReference>
<dbReference type="EMBL" id="KK119466">
    <property type="protein sequence ID" value="KFM75760.1"/>
    <property type="molecule type" value="Genomic_DNA"/>
</dbReference>
<dbReference type="InterPro" id="IPR027417">
    <property type="entry name" value="P-loop_NTPase"/>
</dbReference>
<sequence length="603" mass="69411">MIYGRSDLFITFTCNPSWDEIKNELFPRQKPQNRHDLLARVLHQKQKTMMNLIVKAKIFGSVQCHMYTIEWQKRGLSHAHILVWLKEKLHVQRVDEFISAEIPNPDEDPHLFKCITTQMVHGPCGLINPHSPCMTNEKCTKRYPRSFLRKTQTGQDGYPLYRRRQPEDGGFTANIIVRRYEVLMDNMWIVPYCSLLSKIFNAHINVEYCNSVKSIKYICKYVNKGSDMAVSDVRTSGNEMNEVHQYEMGRYISSNEAVWRILNFPIHECYPTVIHLSVHLENGQRVYFTSANEIERAQTVTVEIDKACVLIQGPKSFQELRTVEGRVCKTYKEACQVRGLLENDGHWNVTLEEASVTCSPRMLRNLFVVMLQTCAMSNPHQLWSYHKNSLSVDLLHESRLQQNNMNLTYNEEIYNRALIMIEDKIRFLGGQNLQSFGLPEPKRNVESKHIALAVASSGIAATLLTGGRTAHSSFKLPLNLENTETPAFNISRSSAKAKVLQECKLIVWDECTMSHKAAFEALDVTLQDLRHNNRRMGGITLVLAGDFRQTLPVVPRGTRADQMHACLKSSYIWNEIHRLYLRTNMRVQINGDTTAQEFAESRK</sequence>
<evidence type="ECO:0000313" key="5">
    <source>
        <dbReference type="Proteomes" id="UP000054359"/>
    </source>
</evidence>
<dbReference type="Proteomes" id="UP000054359">
    <property type="component" value="Unassembled WGS sequence"/>
</dbReference>
<keyword evidence="1" id="KW-0234">DNA repair</keyword>
<evidence type="ECO:0000313" key="4">
    <source>
        <dbReference type="EMBL" id="KFM75760.1"/>
    </source>
</evidence>
<comment type="catalytic activity">
    <reaction evidence="1">
        <text>ATP + H2O = ADP + phosphate + H(+)</text>
        <dbReference type="Rhea" id="RHEA:13065"/>
        <dbReference type="ChEBI" id="CHEBI:15377"/>
        <dbReference type="ChEBI" id="CHEBI:15378"/>
        <dbReference type="ChEBI" id="CHEBI:30616"/>
        <dbReference type="ChEBI" id="CHEBI:43474"/>
        <dbReference type="ChEBI" id="CHEBI:456216"/>
        <dbReference type="EC" id="5.6.2.3"/>
    </reaction>
</comment>
<dbReference type="GO" id="GO:0016887">
    <property type="term" value="F:ATP hydrolysis activity"/>
    <property type="evidence" value="ECO:0007669"/>
    <property type="project" value="RHEA"/>
</dbReference>
<dbReference type="PANTHER" id="PTHR10492">
    <property type="match status" value="1"/>
</dbReference>
<evidence type="ECO:0000256" key="1">
    <source>
        <dbReference type="RuleBase" id="RU363044"/>
    </source>
</evidence>
<dbReference type="GO" id="GO:0043139">
    <property type="term" value="F:5'-3' DNA helicase activity"/>
    <property type="evidence" value="ECO:0007669"/>
    <property type="project" value="UniProtKB-EC"/>
</dbReference>
<name>A0A087UEH1_STEMI</name>
<dbReference type="STRING" id="407821.A0A087UEH1"/>
<dbReference type="GO" id="GO:0006281">
    <property type="term" value="P:DNA repair"/>
    <property type="evidence" value="ECO:0007669"/>
    <property type="project" value="UniProtKB-KW"/>
</dbReference>
<dbReference type="Pfam" id="PF14214">
    <property type="entry name" value="Helitron_like_N"/>
    <property type="match status" value="1"/>
</dbReference>
<keyword evidence="1" id="KW-0347">Helicase</keyword>
<keyword evidence="1" id="KW-0547">Nucleotide-binding</keyword>
<accession>A0A087UEH1</accession>
<comment type="cofactor">
    <cofactor evidence="1">
        <name>Mg(2+)</name>
        <dbReference type="ChEBI" id="CHEBI:18420"/>
    </cofactor>
</comment>
<dbReference type="OrthoDB" id="6426547at2759"/>
<dbReference type="GO" id="GO:0000723">
    <property type="term" value="P:telomere maintenance"/>
    <property type="evidence" value="ECO:0007669"/>
    <property type="project" value="InterPro"/>
</dbReference>
<dbReference type="Pfam" id="PF05970">
    <property type="entry name" value="PIF1"/>
    <property type="match status" value="1"/>
</dbReference>
<dbReference type="EC" id="5.6.2.3" evidence="1"/>
<keyword evidence="1" id="KW-0227">DNA damage</keyword>